<evidence type="ECO:0000256" key="2">
    <source>
        <dbReference type="ARBA" id="ARBA00023043"/>
    </source>
</evidence>
<dbReference type="Gene3D" id="1.25.40.10">
    <property type="entry name" value="Tetratricopeptide repeat domain"/>
    <property type="match status" value="1"/>
</dbReference>
<dbReference type="EMBL" id="VFRQ01000001">
    <property type="protein sequence ID" value="TPE46090.1"/>
    <property type="molecule type" value="Genomic_DNA"/>
</dbReference>
<dbReference type="OrthoDB" id="844699at2"/>
<dbReference type="InterPro" id="IPR050745">
    <property type="entry name" value="Multifunctional_regulatory"/>
</dbReference>
<dbReference type="Gene3D" id="1.25.40.20">
    <property type="entry name" value="Ankyrin repeat-containing domain"/>
    <property type="match status" value="2"/>
</dbReference>
<dbReference type="SUPFAM" id="SSF81901">
    <property type="entry name" value="HCP-like"/>
    <property type="match status" value="1"/>
</dbReference>
<dbReference type="PROSITE" id="PS50297">
    <property type="entry name" value="ANK_REP_REGION"/>
    <property type="match status" value="1"/>
</dbReference>
<dbReference type="SMART" id="SM00248">
    <property type="entry name" value="ANK"/>
    <property type="match status" value="4"/>
</dbReference>
<name>A0A501WCI0_9BACT</name>
<proteinExistence type="predicted"/>
<dbReference type="InterPro" id="IPR002110">
    <property type="entry name" value="Ankyrin_rpt"/>
</dbReference>
<dbReference type="InterPro" id="IPR011990">
    <property type="entry name" value="TPR-like_helical_dom_sf"/>
</dbReference>
<organism evidence="4 5">
    <name type="scientific">Pontibacter mangrovi</name>
    <dbReference type="NCBI Taxonomy" id="2589816"/>
    <lineage>
        <taxon>Bacteria</taxon>
        <taxon>Pseudomonadati</taxon>
        <taxon>Bacteroidota</taxon>
        <taxon>Cytophagia</taxon>
        <taxon>Cytophagales</taxon>
        <taxon>Hymenobacteraceae</taxon>
        <taxon>Pontibacter</taxon>
    </lineage>
</organism>
<comment type="caution">
    <text evidence="4">The sequence shown here is derived from an EMBL/GenBank/DDBJ whole genome shotgun (WGS) entry which is preliminary data.</text>
</comment>
<dbReference type="AlphaFoldDB" id="A0A501WCI0"/>
<evidence type="ECO:0000256" key="1">
    <source>
        <dbReference type="ARBA" id="ARBA00022737"/>
    </source>
</evidence>
<dbReference type="Proteomes" id="UP000316727">
    <property type="component" value="Unassembled WGS sequence"/>
</dbReference>
<keyword evidence="1" id="KW-0677">Repeat</keyword>
<dbReference type="InterPro" id="IPR036770">
    <property type="entry name" value="Ankyrin_rpt-contain_sf"/>
</dbReference>
<dbReference type="SUPFAM" id="SSF48403">
    <property type="entry name" value="Ankyrin repeat"/>
    <property type="match status" value="1"/>
</dbReference>
<sequence>MRVLLQERRNLNLYTLRHHHTISSQPQSIKKLLMLCLLLGFGTVGFGQTSPGTNGAENASTAAKDSAVAAAKRATAAAAVTPETSISELRHVWRTPAMDEAMFYYTSLDFQKAQEKFRQAAAEGEYDALYFLGRMHQYRELKYDSVEIDTVKQVENPGEYFAASRDSARVYYEAALDSGSVLANLGMAELMTLRNKDDEQRFLQHMRTAAITIREKAVEGDGFANRILGSMYYTGYGEMQNYGLAANYLRRAADAGDVVSYTSLANLYLNGEGVGKDYEKAVSWLKKGVEAGEREAMYTLALLLEEGTLGEVRVDEARNLYRKAVEKGSRNAYEQLLYINQTPDQKVVVAAIQRDPEMLSRALAAGGDPNSQAQPDDYETNLERRTPLMHALYIPMLLEDYGVAYEPEARLKAASLLLRKGADVNAQDANGKTALHYIVSSSRIRTEYYELEQVQLLDTLLAHGADPNIRDNDGNTVLAQALNATIGQHIGIMELERLLQAGANPNVVNNEGKTPLMVACEMEANFEIIVTLIQAGADVTITDSQGMAAIDYTKHENVQNMLMAAGSPQRKN</sequence>
<feature type="repeat" description="ANK" evidence="3">
    <location>
        <begin position="430"/>
        <end position="472"/>
    </location>
</feature>
<reference evidence="4 5" key="1">
    <citation type="submission" date="2019-06" db="EMBL/GenBank/DDBJ databases">
        <title>A novel bacterium of genus Pontibacter, isolated from marine sediment.</title>
        <authorList>
            <person name="Huang H."/>
            <person name="Mo K."/>
            <person name="Hu Y."/>
        </authorList>
    </citation>
    <scope>NUCLEOTIDE SEQUENCE [LARGE SCALE GENOMIC DNA]</scope>
    <source>
        <strain evidence="4 5">HB172049</strain>
    </source>
</reference>
<keyword evidence="2 3" id="KW-0040">ANK repeat</keyword>
<keyword evidence="5" id="KW-1185">Reference proteome</keyword>
<protein>
    <submittedName>
        <fullName evidence="4">Ankryin</fullName>
    </submittedName>
</protein>
<evidence type="ECO:0000256" key="3">
    <source>
        <dbReference type="PROSITE-ProRule" id="PRU00023"/>
    </source>
</evidence>
<dbReference type="SMART" id="SM00671">
    <property type="entry name" value="SEL1"/>
    <property type="match status" value="3"/>
</dbReference>
<dbReference type="Pfam" id="PF08238">
    <property type="entry name" value="Sel1"/>
    <property type="match status" value="4"/>
</dbReference>
<gene>
    <name evidence="4" type="ORF">FJM65_01720</name>
</gene>
<dbReference type="PROSITE" id="PS50088">
    <property type="entry name" value="ANK_REPEAT"/>
    <property type="match status" value="2"/>
</dbReference>
<dbReference type="PANTHER" id="PTHR24189">
    <property type="entry name" value="MYOTROPHIN"/>
    <property type="match status" value="1"/>
</dbReference>
<dbReference type="InterPro" id="IPR006597">
    <property type="entry name" value="Sel1-like"/>
</dbReference>
<evidence type="ECO:0000313" key="5">
    <source>
        <dbReference type="Proteomes" id="UP000316727"/>
    </source>
</evidence>
<feature type="repeat" description="ANK" evidence="3">
    <location>
        <begin position="511"/>
        <end position="544"/>
    </location>
</feature>
<evidence type="ECO:0000313" key="4">
    <source>
        <dbReference type="EMBL" id="TPE46090.1"/>
    </source>
</evidence>
<accession>A0A501WCI0</accession>
<dbReference type="PANTHER" id="PTHR24189:SF50">
    <property type="entry name" value="ANKYRIN REPEAT AND SOCS BOX PROTEIN 2"/>
    <property type="match status" value="1"/>
</dbReference>
<dbReference type="Pfam" id="PF12796">
    <property type="entry name" value="Ank_2"/>
    <property type="match status" value="1"/>
</dbReference>